<dbReference type="AlphaFoldDB" id="A0A026WXV6"/>
<reference evidence="2 3" key="1">
    <citation type="journal article" date="2014" name="Curr. Biol.">
        <title>The genome of the clonal raider ant Cerapachys biroi.</title>
        <authorList>
            <person name="Oxley P.R."/>
            <person name="Ji L."/>
            <person name="Fetter-Pruneda I."/>
            <person name="McKenzie S.K."/>
            <person name="Li C."/>
            <person name="Hu H."/>
            <person name="Zhang G."/>
            <person name="Kronauer D.J."/>
        </authorList>
    </citation>
    <scope>NUCLEOTIDE SEQUENCE [LARGE SCALE GENOMIC DNA]</scope>
</reference>
<gene>
    <name evidence="2" type="ORF">X777_14602</name>
</gene>
<organism evidence="2 3">
    <name type="scientific">Ooceraea biroi</name>
    <name type="common">Clonal raider ant</name>
    <name type="synonym">Cerapachys biroi</name>
    <dbReference type="NCBI Taxonomy" id="2015173"/>
    <lineage>
        <taxon>Eukaryota</taxon>
        <taxon>Metazoa</taxon>
        <taxon>Ecdysozoa</taxon>
        <taxon>Arthropoda</taxon>
        <taxon>Hexapoda</taxon>
        <taxon>Insecta</taxon>
        <taxon>Pterygota</taxon>
        <taxon>Neoptera</taxon>
        <taxon>Endopterygota</taxon>
        <taxon>Hymenoptera</taxon>
        <taxon>Apocrita</taxon>
        <taxon>Aculeata</taxon>
        <taxon>Formicoidea</taxon>
        <taxon>Formicidae</taxon>
        <taxon>Dorylinae</taxon>
        <taxon>Ooceraea</taxon>
    </lineage>
</organism>
<dbReference type="EMBL" id="KK107077">
    <property type="protein sequence ID" value="EZA60576.1"/>
    <property type="molecule type" value="Genomic_DNA"/>
</dbReference>
<proteinExistence type="predicted"/>
<evidence type="ECO:0000313" key="3">
    <source>
        <dbReference type="Proteomes" id="UP000053097"/>
    </source>
</evidence>
<feature type="region of interest" description="Disordered" evidence="1">
    <location>
        <begin position="1"/>
        <end position="33"/>
    </location>
</feature>
<sequence>MAKSVEMSVLENDEHDEDVRINENPTGMTESAHPLYINTTSHDGALSPIEESRAREAGCLTSFFSSHS</sequence>
<protein>
    <submittedName>
        <fullName evidence="2">Uncharacterized protein</fullName>
    </submittedName>
</protein>
<evidence type="ECO:0000313" key="2">
    <source>
        <dbReference type="EMBL" id="EZA60576.1"/>
    </source>
</evidence>
<keyword evidence="3" id="KW-1185">Reference proteome</keyword>
<evidence type="ECO:0000256" key="1">
    <source>
        <dbReference type="SAM" id="MobiDB-lite"/>
    </source>
</evidence>
<accession>A0A026WXV6</accession>
<name>A0A026WXV6_OOCBI</name>
<dbReference type="Proteomes" id="UP000053097">
    <property type="component" value="Unassembled WGS sequence"/>
</dbReference>